<dbReference type="RefSeq" id="WP_330158769.1">
    <property type="nucleotide sequence ID" value="NZ_BAAAJA010000041.1"/>
</dbReference>
<name>A0ABU7KR00_9ACTN</name>
<dbReference type="Proteomes" id="UP001348641">
    <property type="component" value="Unassembled WGS sequence"/>
</dbReference>
<accession>A0ABU7KR00</accession>
<dbReference type="EMBL" id="JAUUCC010000033">
    <property type="protein sequence ID" value="MEE2051707.1"/>
    <property type="molecule type" value="Genomic_DNA"/>
</dbReference>
<evidence type="ECO:0000313" key="1">
    <source>
        <dbReference type="EMBL" id="MEE2051707.1"/>
    </source>
</evidence>
<evidence type="ECO:0000313" key="2">
    <source>
        <dbReference type="Proteomes" id="UP001348641"/>
    </source>
</evidence>
<comment type="caution">
    <text evidence="1">The sequence shown here is derived from an EMBL/GenBank/DDBJ whole genome shotgun (WGS) entry which is preliminary data.</text>
</comment>
<evidence type="ECO:0008006" key="3">
    <source>
        <dbReference type="Google" id="ProtNLM"/>
    </source>
</evidence>
<protein>
    <recommendedName>
        <fullName evidence="3">Minor tail protein</fullName>
    </recommendedName>
</protein>
<proteinExistence type="predicted"/>
<organism evidence="1 2">
    <name type="scientific">Nocardiopsis tropica</name>
    <dbReference type="NCBI Taxonomy" id="109330"/>
    <lineage>
        <taxon>Bacteria</taxon>
        <taxon>Bacillati</taxon>
        <taxon>Actinomycetota</taxon>
        <taxon>Actinomycetes</taxon>
        <taxon>Streptosporangiales</taxon>
        <taxon>Nocardiopsidaceae</taxon>
        <taxon>Nocardiopsis</taxon>
    </lineage>
</organism>
<reference evidence="1 2" key="1">
    <citation type="submission" date="2023-07" db="EMBL/GenBank/DDBJ databases">
        <authorList>
            <person name="Girao M."/>
            <person name="Carvalho M.F."/>
        </authorList>
    </citation>
    <scope>NUCLEOTIDE SEQUENCE [LARGE SCALE GENOMIC DNA]</scope>
    <source>
        <strain evidence="1 2">66/93</strain>
    </source>
</reference>
<gene>
    <name evidence="1" type="ORF">Q8A49_14500</name>
</gene>
<sequence>MTLPLQEPLPPKSAWRYYAFNVLTGMQLDPDLPLADVRVTTALSGPYRITATIDPEFEDLKTEDGQLILSEWQTLIVAEASGQLRGGGLLTKADPLGSKLSLEFTGVSGYAEGQPIRSSLNWGGKTDGLTGNGVDPLDVVRRVWQYLQDQPDGNIGVTLDSTTTPYRLGEWHGTRALKEDGSLGPAKEVAPNPVPIDKIWNPGKDRRPAAATGKTVYWQYGIPWWDDVEAGRHITQLGTQAQFEYAEEYRWGVPGETVVRHIRLGYPRIGRRQSGLTFVENENVVDLVPVKRDGDDYANSVVVYGAGEGSKKVRATSSARDGRPLRAKSVDRPDLATEAACKAVADEELRRWSQVVDINSFTVVDHEAAPIGSFGPGDDVLVQTRSGWSPTRLWVRITDMTITPGVDEVAVSCRRSDRFSYPGGV</sequence>